<gene>
    <name evidence="5" type="ORF">ELQ94_10700</name>
</gene>
<organism evidence="5 6">
    <name type="scientific">Labedella endophytica</name>
    <dbReference type="NCBI Taxonomy" id="1523160"/>
    <lineage>
        <taxon>Bacteria</taxon>
        <taxon>Bacillati</taxon>
        <taxon>Actinomycetota</taxon>
        <taxon>Actinomycetes</taxon>
        <taxon>Micrococcales</taxon>
        <taxon>Microbacteriaceae</taxon>
        <taxon>Labedella</taxon>
    </lineage>
</organism>
<dbReference type="Pfam" id="PF20990">
    <property type="entry name" value="DUF2207_C"/>
    <property type="match status" value="1"/>
</dbReference>
<feature type="region of interest" description="Disordered" evidence="1">
    <location>
        <begin position="1"/>
        <end position="25"/>
    </location>
</feature>
<sequence length="630" mass="66740">MADRTAYARTPQVSSREARSRPPGGRWRRAAVALAVAAVALLSVGVAAPAHADTDDFTFDSFHADMTLVRGADQHAQLLVTETIVARFPEDEEQNRGIIRAIPDDYDGVPLETEVTSVTDEDGDPVPYELSTDDGFLEVATGDDSFVFGAQTYVISYSQRDTIRAIEETASDEFQRDINGTGWDQPFGEVSTTLTMDPELADALTGNAACYIGREWSTEQCDIETSTENGSVVFRASGVDLGAEENLTIAIGFEPGTFVPGEVERNVIEQFAFDATPVVRGASVAAIVLSVVVAIGAIVGRRRGRDAPGRGVIVPQFDPPADVSVMQAAHLIARKGQAVPAALVDLAVSGHVRLLDDESSKGVVLQYVRPSDDAARQDVLVALFGEDAEVGARKKIDAAAQALAGRLGKRSDAARDSLREAGLTEKPDHRVASFAIYAGLGVVVLALVCVLLGVLGRTGWWGGGVAIVAGLLALTLAVSLWRYRDRVTDRGALVRDHLVGLRDYLALAEKDRLRVLQSPQGAERIDTGDPLQVVHLYEELLPYAILWGVEKEWAEVLEVRVREAGVQPTWYDGSSSFSSLQFLTMYGALRSGASASAAAWAGSGGGSYTGGSMGGGFSGMGSGGGGGGGR</sequence>
<evidence type="ECO:0000259" key="3">
    <source>
        <dbReference type="Pfam" id="PF09972"/>
    </source>
</evidence>
<feature type="transmembrane region" description="Helical" evidence="2">
    <location>
        <begin position="460"/>
        <end position="481"/>
    </location>
</feature>
<feature type="domain" description="Predicted membrane protein YciQ-like C-terminal" evidence="4">
    <location>
        <begin position="316"/>
        <end position="556"/>
    </location>
</feature>
<dbReference type="InterPro" id="IPR018702">
    <property type="entry name" value="DUF2207"/>
</dbReference>
<evidence type="ECO:0000256" key="2">
    <source>
        <dbReference type="SAM" id="Phobius"/>
    </source>
</evidence>
<keyword evidence="2" id="KW-0472">Membrane</keyword>
<protein>
    <submittedName>
        <fullName evidence="5">DUF2207 domain-containing protein</fullName>
    </submittedName>
</protein>
<dbReference type="Pfam" id="PF09972">
    <property type="entry name" value="DUF2207"/>
    <property type="match status" value="1"/>
</dbReference>
<accession>A0A433JUL2</accession>
<evidence type="ECO:0000313" key="5">
    <source>
        <dbReference type="EMBL" id="RUR01904.1"/>
    </source>
</evidence>
<dbReference type="Proteomes" id="UP000274909">
    <property type="component" value="Unassembled WGS sequence"/>
</dbReference>
<evidence type="ECO:0000313" key="6">
    <source>
        <dbReference type="Proteomes" id="UP000274909"/>
    </source>
</evidence>
<reference evidence="5 6" key="1">
    <citation type="submission" date="2018-12" db="EMBL/GenBank/DDBJ databases">
        <authorList>
            <person name="Li F."/>
        </authorList>
    </citation>
    <scope>NUCLEOTIDE SEQUENCE [LARGE SCALE GENOMIC DNA]</scope>
    <source>
        <strain evidence="5 6">EGI 6500705</strain>
    </source>
</reference>
<keyword evidence="6" id="KW-1185">Reference proteome</keyword>
<proteinExistence type="predicted"/>
<keyword evidence="2" id="KW-1133">Transmembrane helix</keyword>
<dbReference type="InterPro" id="IPR048389">
    <property type="entry name" value="YciQ-like_C"/>
</dbReference>
<feature type="transmembrane region" description="Helical" evidence="2">
    <location>
        <begin position="278"/>
        <end position="300"/>
    </location>
</feature>
<evidence type="ECO:0000256" key="1">
    <source>
        <dbReference type="SAM" id="MobiDB-lite"/>
    </source>
</evidence>
<dbReference type="EMBL" id="RZGZ01000002">
    <property type="protein sequence ID" value="RUR01904.1"/>
    <property type="molecule type" value="Genomic_DNA"/>
</dbReference>
<keyword evidence="2" id="KW-0812">Transmembrane</keyword>
<evidence type="ECO:0000259" key="4">
    <source>
        <dbReference type="Pfam" id="PF20990"/>
    </source>
</evidence>
<dbReference type="AlphaFoldDB" id="A0A433JUL2"/>
<name>A0A433JUL2_9MICO</name>
<feature type="transmembrane region" description="Helical" evidence="2">
    <location>
        <begin position="434"/>
        <end position="454"/>
    </location>
</feature>
<dbReference type="RefSeq" id="WP_127049903.1">
    <property type="nucleotide sequence ID" value="NZ_RZGZ01000002.1"/>
</dbReference>
<dbReference type="OrthoDB" id="4973253at2"/>
<feature type="domain" description="DUF2207" evidence="3">
    <location>
        <begin position="78"/>
        <end position="251"/>
    </location>
</feature>
<comment type="caution">
    <text evidence="5">The sequence shown here is derived from an EMBL/GenBank/DDBJ whole genome shotgun (WGS) entry which is preliminary data.</text>
</comment>